<dbReference type="PANTHER" id="PTHR31447">
    <property type="entry name" value="HYDROXYPROLINE-RICH GLYCOPROTEIN FAMILY PROTEIN-RELATED"/>
    <property type="match status" value="1"/>
</dbReference>
<accession>A0AAW1TDU3</accession>
<dbReference type="AlphaFoldDB" id="A0AAW1TDU3"/>
<proteinExistence type="inferred from homology"/>
<gene>
    <name evidence="5" type="ORF">WJX84_005562</name>
</gene>
<sequence>MEASSGGNRREQHLLGVDHPGDAEKTWGQRLTKYERARQALDQEFEAIKEELEALEQRTEELEGALRANRSKKFALEEDDKKQEARLFKQLNVYGPSPPATPHSASDYDTAEEGDTPTRPVQNGHAQPPGGLSSSDMDSLSLPPGLSMSGPALHNLPDEVIGFESDEEPMAGTKQQGPAVHELQMGAAAGSQMQGDRMLAQAAASGHNNQALEHRVPHNTWANGHAAGADGCERSSRPGPPGFAPGHVFSPEQRRRLPGFARALTEATSDRSRAKSDLRDRLNQNREPDRAAENGAARPQELSNPFQQRPGGNQDPISDGLPGDRRPLPRVRPLSSATSSQREEVDSQAGFGPLDDLPRPSNWADDGEDEGGPFGAHASTSSRPQGHAELEPPLPAFSEQFPGLALGGYGDPASRRNQANGHAQPPPNLMAAQDFPSLGAAPAAGRPPRTDSPGSALVPGKTGAWANGGGAAIRQASQSLLSLGAPAQVAAPPKPPVESLEIQRNLRIPGDDLPDISRKRQCRSKTDWEYIERGKAGEMRGRTFSAPKRTLPGKGRITCQFGCCYNYAIDQQGRKPGIIAEEVVEAMPPELEALSDRLVRWGIVPRAIRPNSAIINVYEPGDCIPPHIDHHDFVRPFVTLSLLSEQPIMFGQNLIPLSPGNFGGSDYHIRLPRGSCLVLKGNGADVAKHCVPPVAQRRMSITLRRMADIHSQNVQREIQARQEAASQRDRHRW</sequence>
<dbReference type="EMBL" id="JALJOV010000135">
    <property type="protein sequence ID" value="KAK9866762.1"/>
    <property type="molecule type" value="Genomic_DNA"/>
</dbReference>
<comment type="caution">
    <text evidence="5">The sequence shown here is derived from an EMBL/GenBank/DDBJ whole genome shotgun (WGS) entry which is preliminary data.</text>
</comment>
<feature type="compositionally biased region" description="Polar residues" evidence="3">
    <location>
        <begin position="301"/>
        <end position="311"/>
    </location>
</feature>
<name>A0AAW1TDU3_9CHLO</name>
<dbReference type="PANTHER" id="PTHR31447:SF23">
    <property type="entry name" value="2-OXOGLUTARATE AND FE(II)-DEPENDENT OXYGENASE SUPERFAMILY PROTEIN"/>
    <property type="match status" value="1"/>
</dbReference>
<keyword evidence="2" id="KW-0175">Coiled coil</keyword>
<reference evidence="5 6" key="1">
    <citation type="journal article" date="2024" name="Nat. Commun.">
        <title>Phylogenomics reveals the evolutionary origins of lichenization in chlorophyte algae.</title>
        <authorList>
            <person name="Puginier C."/>
            <person name="Libourel C."/>
            <person name="Otte J."/>
            <person name="Skaloud P."/>
            <person name="Haon M."/>
            <person name="Grisel S."/>
            <person name="Petersen M."/>
            <person name="Berrin J.G."/>
            <person name="Delaux P.M."/>
            <person name="Dal Grande F."/>
            <person name="Keller J."/>
        </authorList>
    </citation>
    <scope>NUCLEOTIDE SEQUENCE [LARGE SCALE GENOMIC DNA]</scope>
    <source>
        <strain evidence="5 6">SAG 2523</strain>
    </source>
</reference>
<dbReference type="PROSITE" id="PS51471">
    <property type="entry name" value="FE2OG_OXY"/>
    <property type="match status" value="1"/>
</dbReference>
<feature type="coiled-coil region" evidence="2">
    <location>
        <begin position="31"/>
        <end position="72"/>
    </location>
</feature>
<keyword evidence="6" id="KW-1185">Reference proteome</keyword>
<evidence type="ECO:0000256" key="1">
    <source>
        <dbReference type="ARBA" id="ARBA00007879"/>
    </source>
</evidence>
<comment type="similarity">
    <text evidence="1">Belongs to the alkB family.</text>
</comment>
<feature type="compositionally biased region" description="Low complexity" evidence="3">
    <location>
        <begin position="128"/>
        <end position="151"/>
    </location>
</feature>
<evidence type="ECO:0000313" key="6">
    <source>
        <dbReference type="Proteomes" id="UP001485043"/>
    </source>
</evidence>
<organism evidence="5 6">
    <name type="scientific">Apatococcus fuscideae</name>
    <dbReference type="NCBI Taxonomy" id="2026836"/>
    <lineage>
        <taxon>Eukaryota</taxon>
        <taxon>Viridiplantae</taxon>
        <taxon>Chlorophyta</taxon>
        <taxon>core chlorophytes</taxon>
        <taxon>Trebouxiophyceae</taxon>
        <taxon>Chlorellales</taxon>
        <taxon>Chlorellaceae</taxon>
        <taxon>Apatococcus</taxon>
    </lineage>
</organism>
<protein>
    <recommendedName>
        <fullName evidence="4">Fe2OG dioxygenase domain-containing protein</fullName>
    </recommendedName>
</protein>
<feature type="region of interest" description="Disordered" evidence="3">
    <location>
        <begin position="1"/>
        <end position="28"/>
    </location>
</feature>
<evidence type="ECO:0000256" key="3">
    <source>
        <dbReference type="SAM" id="MobiDB-lite"/>
    </source>
</evidence>
<dbReference type="Gene3D" id="2.60.120.590">
    <property type="entry name" value="Alpha-ketoglutarate-dependent dioxygenase AlkB-like"/>
    <property type="match status" value="1"/>
</dbReference>
<evidence type="ECO:0000313" key="5">
    <source>
        <dbReference type="EMBL" id="KAK9866762.1"/>
    </source>
</evidence>
<dbReference type="Proteomes" id="UP001485043">
    <property type="component" value="Unassembled WGS sequence"/>
</dbReference>
<feature type="domain" description="Fe2OG dioxygenase" evidence="4">
    <location>
        <begin position="609"/>
        <end position="707"/>
    </location>
</feature>
<dbReference type="GO" id="GO:0003729">
    <property type="term" value="F:mRNA binding"/>
    <property type="evidence" value="ECO:0007669"/>
    <property type="project" value="InterPro"/>
</dbReference>
<evidence type="ECO:0000259" key="4">
    <source>
        <dbReference type="PROSITE" id="PS51471"/>
    </source>
</evidence>
<dbReference type="GO" id="GO:0032451">
    <property type="term" value="F:demethylase activity"/>
    <property type="evidence" value="ECO:0007669"/>
    <property type="project" value="InterPro"/>
</dbReference>
<dbReference type="InterPro" id="IPR037151">
    <property type="entry name" value="AlkB-like_sf"/>
</dbReference>
<dbReference type="InterPro" id="IPR044842">
    <property type="entry name" value="ALKBH9B/ALKBH10B-like"/>
</dbReference>
<evidence type="ECO:0000256" key="2">
    <source>
        <dbReference type="SAM" id="Coils"/>
    </source>
</evidence>
<feature type="compositionally biased region" description="Basic and acidic residues" evidence="3">
    <location>
        <begin position="19"/>
        <end position="28"/>
    </location>
</feature>
<dbReference type="InterPro" id="IPR027450">
    <property type="entry name" value="AlkB-like"/>
</dbReference>
<feature type="region of interest" description="Disordered" evidence="3">
    <location>
        <begin position="88"/>
        <end position="158"/>
    </location>
</feature>
<dbReference type="SUPFAM" id="SSF51197">
    <property type="entry name" value="Clavaminate synthase-like"/>
    <property type="match status" value="1"/>
</dbReference>
<dbReference type="GO" id="GO:0006402">
    <property type="term" value="P:mRNA catabolic process"/>
    <property type="evidence" value="ECO:0007669"/>
    <property type="project" value="InterPro"/>
</dbReference>
<feature type="region of interest" description="Disordered" evidence="3">
    <location>
        <begin position="187"/>
        <end position="459"/>
    </location>
</feature>
<feature type="compositionally biased region" description="Basic and acidic residues" evidence="3">
    <location>
        <begin position="268"/>
        <end position="292"/>
    </location>
</feature>
<dbReference type="Pfam" id="PF13532">
    <property type="entry name" value="2OG-FeII_Oxy_2"/>
    <property type="match status" value="1"/>
</dbReference>
<dbReference type="InterPro" id="IPR005123">
    <property type="entry name" value="Oxoglu/Fe-dep_dioxygenase_dom"/>
</dbReference>